<dbReference type="InterPro" id="IPR013320">
    <property type="entry name" value="ConA-like_dom_sf"/>
</dbReference>
<dbReference type="KEGG" id="alus:STSP2_01997"/>
<dbReference type="Pfam" id="PF13385">
    <property type="entry name" value="Laminin_G_3"/>
    <property type="match status" value="1"/>
</dbReference>
<dbReference type="AlphaFoldDB" id="A0A1U9NLL0"/>
<sequence precursor="true">MFKCKVLILALCAWFGLSAITTYTAGTAFGVLPDELTVNVGDVNGDGQNDNAILTKRSLRAPGYRVWAYDGSNYTQVSQPEVRTYRGYVDADPDLQVNGWVDENNCLDINFNEGRHHTLRLTNIDIDLAGPDGTPFPPTGNIEIPHTADRTSPTPTGYIIPKYNMRKMRVGVDICNDVYVAMGSISAAVGFCEQRINDSDHFYARDMGLAWEISEVVVRVGGDPDRWKSFWAGNDGITPYNFNTKVRFKAPGGGGSAGRIFSATADFPNGHSATVGSLSPYSRSLGHEVAHGLGVGHYSDVNDTMSGSNSALGVGTVQKPIEELHLASGTSAPSIIYGGPLAPYAMWDAANTMQDESVEINLLENDYDGNGDTISLSYVDSVSDRNGTITILSDRTVRYTPPEGYLGVDRFRYHVSDSTGLTNRTGLVKVYVRNTGLATHLTLDETTGSIAHDLGPYQTHGSLDSGTTPFETGSTTGIIGNALENLTDSSKTARIRCDTGDPLTDSLSASLWVKFNTLPDNDYPILTKGAAVIRGRVDNIRGGWAISVDNGKFYFACKLQTDSQYKGHLADLRTSANVQTGQWYHLVMTMDRDNHKLRAWVNNTEVTNTLAGTTIPDGMIENYYPLTLFNCSNDNASLPCVMDEVRIYNKVLSAAEVAELYAADYEIPAGAPEPANHGTCAFSDTTLTWVPGKPSGYEFDIYFGTDHDAVAAATTSSSQYMGRKQENSHAVTVRRGKTYFWRVDEVADDTVVPGNVWTFKTLQKGFDDYSVNVTNGDFENQIVEPDASVKEVMDWYDSGSYVNTVWSGYDTDEYPQGTEGSNWLEMGNSKWAYQRTGDIKSASDYRIGLMAGKKTSANFKGLVVSLWAGGEPEAAADGIFLSDIGAVQLDTSGLLMPPLSGNQSEQLYVTLSARQDLDIVQPLWLCVQQGGGYGRSFADNVEIAKLITGEGLWQFAELKKYYNTGDCGICGGADLNADNIVNLTDLAMFASTWLEE</sequence>
<feature type="signal peptide" evidence="3">
    <location>
        <begin position="1"/>
        <end position="19"/>
    </location>
</feature>
<dbReference type="Gene3D" id="2.60.40.3440">
    <property type="match status" value="1"/>
</dbReference>
<evidence type="ECO:0000256" key="1">
    <source>
        <dbReference type="ARBA" id="ARBA00022729"/>
    </source>
</evidence>
<proteinExistence type="predicted"/>
<dbReference type="InterPro" id="IPR006558">
    <property type="entry name" value="LamG-like"/>
</dbReference>
<dbReference type="SMART" id="SM00560">
    <property type="entry name" value="LamGL"/>
    <property type="match status" value="1"/>
</dbReference>
<keyword evidence="6" id="KW-1185">Reference proteome</keyword>
<evidence type="ECO:0000256" key="2">
    <source>
        <dbReference type="ARBA" id="ARBA00023157"/>
    </source>
</evidence>
<dbReference type="EMBL" id="CP019791">
    <property type="protein sequence ID" value="AQT68821.1"/>
    <property type="molecule type" value="Genomic_DNA"/>
</dbReference>
<evidence type="ECO:0000313" key="6">
    <source>
        <dbReference type="Proteomes" id="UP000189674"/>
    </source>
</evidence>
<name>A0A1U9NLL0_9BACT</name>
<organism evidence="5 6">
    <name type="scientific">Anaerohalosphaera lusitana</name>
    <dbReference type="NCBI Taxonomy" id="1936003"/>
    <lineage>
        <taxon>Bacteria</taxon>
        <taxon>Pseudomonadati</taxon>
        <taxon>Planctomycetota</taxon>
        <taxon>Phycisphaerae</taxon>
        <taxon>Sedimentisphaerales</taxon>
        <taxon>Anaerohalosphaeraceae</taxon>
        <taxon>Anaerohalosphaera</taxon>
    </lineage>
</organism>
<dbReference type="RefSeq" id="WP_146662149.1">
    <property type="nucleotide sequence ID" value="NZ_CP019791.1"/>
</dbReference>
<dbReference type="Proteomes" id="UP000189674">
    <property type="component" value="Chromosome"/>
</dbReference>
<feature type="chain" id="PRO_5013160469" description="LamG-like jellyroll fold domain-containing protein" evidence="3">
    <location>
        <begin position="20"/>
        <end position="996"/>
    </location>
</feature>
<evidence type="ECO:0000259" key="4">
    <source>
        <dbReference type="SMART" id="SM00560"/>
    </source>
</evidence>
<reference evidence="6" key="1">
    <citation type="submission" date="2017-02" db="EMBL/GenBank/DDBJ databases">
        <title>Comparative genomics and description of representatives of a novel lineage of planctomycetes thriving in anoxic sediments.</title>
        <authorList>
            <person name="Spring S."/>
            <person name="Bunk B."/>
            <person name="Sproer C."/>
        </authorList>
    </citation>
    <scope>NUCLEOTIDE SEQUENCE [LARGE SCALE GENOMIC DNA]</scope>
    <source>
        <strain evidence="6">ST-NAGAB-D1</strain>
    </source>
</reference>
<accession>A0A1U9NLL0</accession>
<protein>
    <recommendedName>
        <fullName evidence="4">LamG-like jellyroll fold domain-containing protein</fullName>
    </recommendedName>
</protein>
<gene>
    <name evidence="5" type="ORF">STSP2_01997</name>
</gene>
<dbReference type="Pfam" id="PF17963">
    <property type="entry name" value="Big_9"/>
    <property type="match status" value="1"/>
</dbReference>
<keyword evidence="1 3" id="KW-0732">Signal</keyword>
<keyword evidence="2" id="KW-1015">Disulfide bond</keyword>
<feature type="domain" description="LamG-like jellyroll fold" evidence="4">
    <location>
        <begin position="505"/>
        <end position="655"/>
    </location>
</feature>
<dbReference type="OrthoDB" id="9804686at2"/>
<dbReference type="Gene3D" id="2.60.120.200">
    <property type="match status" value="1"/>
</dbReference>
<evidence type="ECO:0000256" key="3">
    <source>
        <dbReference type="SAM" id="SignalP"/>
    </source>
</evidence>
<dbReference type="STRING" id="1936003.STSP2_01997"/>
<evidence type="ECO:0000313" key="5">
    <source>
        <dbReference type="EMBL" id="AQT68821.1"/>
    </source>
</evidence>
<dbReference type="SUPFAM" id="SSF49899">
    <property type="entry name" value="Concanavalin A-like lectins/glucanases"/>
    <property type="match status" value="1"/>
</dbReference>